<feature type="region of interest" description="Disordered" evidence="2">
    <location>
        <begin position="537"/>
        <end position="614"/>
    </location>
</feature>
<dbReference type="Gene3D" id="1.50.10.100">
    <property type="entry name" value="Chondroitin AC/alginate lyase"/>
    <property type="match status" value="1"/>
</dbReference>
<evidence type="ECO:0000313" key="4">
    <source>
        <dbReference type="EMBL" id="MBB3101177.1"/>
    </source>
</evidence>
<feature type="compositionally biased region" description="Low complexity" evidence="2">
    <location>
        <begin position="540"/>
        <end position="552"/>
    </location>
</feature>
<evidence type="ECO:0000256" key="1">
    <source>
        <dbReference type="ARBA" id="ARBA00004196"/>
    </source>
</evidence>
<feature type="domain" description="Heparinase II/III-like C-terminal" evidence="3">
    <location>
        <begin position="376"/>
        <end position="455"/>
    </location>
</feature>
<dbReference type="SUPFAM" id="SSF48230">
    <property type="entry name" value="Chondroitin AC/alginate lyase"/>
    <property type="match status" value="1"/>
</dbReference>
<dbReference type="InterPro" id="IPR008929">
    <property type="entry name" value="Chondroitin_lyas"/>
</dbReference>
<dbReference type="GO" id="GO:0016829">
    <property type="term" value="F:lyase activity"/>
    <property type="evidence" value="ECO:0007669"/>
    <property type="project" value="InterPro"/>
</dbReference>
<proteinExistence type="predicted"/>
<feature type="compositionally biased region" description="Basic and acidic residues" evidence="2">
    <location>
        <begin position="553"/>
        <end position="562"/>
    </location>
</feature>
<evidence type="ECO:0000256" key="2">
    <source>
        <dbReference type="SAM" id="MobiDB-lite"/>
    </source>
</evidence>
<name>A0A7W5ARN4_9ACTN</name>
<reference evidence="4 5" key="1">
    <citation type="submission" date="2020-08" db="EMBL/GenBank/DDBJ databases">
        <title>Genomic Encyclopedia of Type Strains, Phase III (KMG-III): the genomes of soil and plant-associated and newly described type strains.</title>
        <authorList>
            <person name="Whitman W."/>
        </authorList>
    </citation>
    <scope>NUCLEOTIDE SEQUENCE [LARGE SCALE GENOMIC DNA]</scope>
    <source>
        <strain evidence="4 5">CECT 3287</strain>
    </source>
</reference>
<organism evidence="4 5">
    <name type="scientific">Actinoplanes campanulatus</name>
    <dbReference type="NCBI Taxonomy" id="113559"/>
    <lineage>
        <taxon>Bacteria</taxon>
        <taxon>Bacillati</taxon>
        <taxon>Actinomycetota</taxon>
        <taxon>Actinomycetes</taxon>
        <taxon>Micromonosporales</taxon>
        <taxon>Micromonosporaceae</taxon>
        <taxon>Actinoplanes</taxon>
    </lineage>
</organism>
<dbReference type="AlphaFoldDB" id="A0A7W5ARN4"/>
<protein>
    <recommendedName>
        <fullName evidence="3">Heparinase II/III-like C-terminal domain-containing protein</fullName>
    </recommendedName>
</protein>
<dbReference type="Gene3D" id="2.70.98.70">
    <property type="match status" value="1"/>
</dbReference>
<keyword evidence="5" id="KW-1185">Reference proteome</keyword>
<comment type="subcellular location">
    <subcellularLocation>
        <location evidence="1">Cell envelope</location>
    </subcellularLocation>
</comment>
<sequence>MRVPSADDRDAWTAVDAATLQALTERARATLGTPWPTPLAHDFARFYRDGDRDTYEQAVWARHERLARATALAAVTLDPVWLDEVTDGVVLFCEQSTWCWPGHDDMHARHGSVLPVVTDPCVDLGAGEVAADLAWIDHVLGGHLDGHVPGLRARIRHEVDRRVLTPFTERRDWHWLGLDGRVHNWNPWIHSNVLIATLALVDDPARRQRLIGLITEGLDRFGAALPADGAIDEGVHYWWYGACRYLEALEMLGATTARPGVVAFPHRVHLGGPWYVNHADGPARPSYEQPWHVLHRLARLHGDKEAEAHAAAHRRPGEPVAHEGPGLGYLLLALTDRDWAAVRPGGSPLPRDVWFPSTQVLVARSEAGSPAGLTLAVKGGHNDENHNHNDVGSFIVARDGAPVLVDPGRPTYTAQTFGPHRYEIWTMRSTWHNTPTIRGVEQAAGRAFAARAVVAGDASLTMDLAAAYPRDDIRSWIRVARLDRAAGTVTIRDSWELAPGSADPTVIHLVVAGDVTVSEGRAEAGGVLITWASVEADDSGAMPPNAAAGPANTDRRPERAEADPANTDLRPARADADPANTHTEPARADADPVDAGTGPVDPDVRRGGSSPGLPCTIVVRELDDPVLSDVWGDRLTRLDIDVTALGPVGTLELTVKETR</sequence>
<evidence type="ECO:0000313" key="5">
    <source>
        <dbReference type="Proteomes" id="UP000590749"/>
    </source>
</evidence>
<accession>A0A7W5ARN4</accession>
<dbReference type="InterPro" id="IPR012480">
    <property type="entry name" value="Hepar_II_III_C"/>
</dbReference>
<gene>
    <name evidence="4" type="ORF">FHR83_008905</name>
</gene>
<dbReference type="GO" id="GO:0030313">
    <property type="term" value="C:cell envelope"/>
    <property type="evidence" value="ECO:0007669"/>
    <property type="project" value="UniProtKB-SubCell"/>
</dbReference>
<evidence type="ECO:0000259" key="3">
    <source>
        <dbReference type="Pfam" id="PF07940"/>
    </source>
</evidence>
<comment type="caution">
    <text evidence="4">The sequence shown here is derived from an EMBL/GenBank/DDBJ whole genome shotgun (WGS) entry which is preliminary data.</text>
</comment>
<dbReference type="Proteomes" id="UP000590749">
    <property type="component" value="Unassembled WGS sequence"/>
</dbReference>
<dbReference type="RefSeq" id="WP_183227505.1">
    <property type="nucleotide sequence ID" value="NZ_BMPW01000039.1"/>
</dbReference>
<dbReference type="EMBL" id="JACHXF010000034">
    <property type="protein sequence ID" value="MBB3101177.1"/>
    <property type="molecule type" value="Genomic_DNA"/>
</dbReference>
<dbReference type="Pfam" id="PF07940">
    <property type="entry name" value="Hepar_II_III_C"/>
    <property type="match status" value="1"/>
</dbReference>